<gene>
    <name evidence="6" type="ORF">Y958_27925</name>
</gene>
<dbReference type="Pfam" id="PF03466">
    <property type="entry name" value="LysR_substrate"/>
    <property type="match status" value="1"/>
</dbReference>
<evidence type="ECO:0000256" key="3">
    <source>
        <dbReference type="ARBA" id="ARBA00023125"/>
    </source>
</evidence>
<dbReference type="Gene3D" id="1.10.10.10">
    <property type="entry name" value="Winged helix-like DNA-binding domain superfamily/Winged helix DNA-binding domain"/>
    <property type="match status" value="1"/>
</dbReference>
<organism evidence="6 7">
    <name type="scientific">Nitrospirillum viridazoti CBAmc</name>
    <dbReference type="NCBI Taxonomy" id="1441467"/>
    <lineage>
        <taxon>Bacteria</taxon>
        <taxon>Pseudomonadati</taxon>
        <taxon>Pseudomonadota</taxon>
        <taxon>Alphaproteobacteria</taxon>
        <taxon>Rhodospirillales</taxon>
        <taxon>Azospirillaceae</taxon>
        <taxon>Nitrospirillum</taxon>
        <taxon>Nitrospirillum viridazoti</taxon>
    </lineage>
</organism>
<reference evidence="6 7" key="1">
    <citation type="submission" date="2017-06" db="EMBL/GenBank/DDBJ databases">
        <title>Complete genome sequence of Nitrospirillum amazonense strain CBAmC, an endophytic nitrogen-fixing and plant growth-promoting bacterium, isolated from sugarcane.</title>
        <authorList>
            <person name="Schwab S."/>
            <person name="dos Santos Teixeira K.R."/>
            <person name="Simoes Araujo J.L."/>
            <person name="Soares Vidal M."/>
            <person name="Borges de Freitas H.R."/>
            <person name="Rivello Crivelaro A.L."/>
            <person name="Bueno de Camargo Nunes A."/>
            <person name="dos Santos C.M."/>
            <person name="Palmeira da Silva Rosa D."/>
            <person name="da Silva Padilha D."/>
            <person name="da Silva E."/>
            <person name="Araujo Terra L."/>
            <person name="Soares Mendes V."/>
            <person name="Farinelli L."/>
            <person name="Magalhaes Cruz L."/>
            <person name="Baldani J.I."/>
        </authorList>
    </citation>
    <scope>NUCLEOTIDE SEQUENCE [LARGE SCALE GENOMIC DNA]</scope>
    <source>
        <strain evidence="6 7">CBAmC</strain>
    </source>
</reference>
<dbReference type="Proteomes" id="UP000197153">
    <property type="component" value="Chromosome 3"/>
</dbReference>
<dbReference type="GO" id="GO:0003700">
    <property type="term" value="F:DNA-binding transcription factor activity"/>
    <property type="evidence" value="ECO:0007669"/>
    <property type="project" value="InterPro"/>
</dbReference>
<evidence type="ECO:0000313" key="6">
    <source>
        <dbReference type="EMBL" id="ASG24680.1"/>
    </source>
</evidence>
<dbReference type="Gene3D" id="3.40.190.290">
    <property type="match status" value="1"/>
</dbReference>
<comment type="similarity">
    <text evidence="1">Belongs to the LysR transcriptional regulatory family.</text>
</comment>
<dbReference type="KEGG" id="nao:Y958_27925"/>
<dbReference type="EMBL" id="CP022112">
    <property type="protein sequence ID" value="ASG24680.1"/>
    <property type="molecule type" value="Genomic_DNA"/>
</dbReference>
<dbReference type="GO" id="GO:0006351">
    <property type="term" value="P:DNA-templated transcription"/>
    <property type="evidence" value="ECO:0007669"/>
    <property type="project" value="TreeGrafter"/>
</dbReference>
<dbReference type="InterPro" id="IPR036388">
    <property type="entry name" value="WH-like_DNA-bd_sf"/>
</dbReference>
<dbReference type="Pfam" id="PF00126">
    <property type="entry name" value="HTH_1"/>
    <property type="match status" value="1"/>
</dbReference>
<dbReference type="InterPro" id="IPR036390">
    <property type="entry name" value="WH_DNA-bd_sf"/>
</dbReference>
<dbReference type="AlphaFoldDB" id="A0A248K1I5"/>
<evidence type="ECO:0000256" key="4">
    <source>
        <dbReference type="ARBA" id="ARBA00023163"/>
    </source>
</evidence>
<dbReference type="CDD" id="cd08474">
    <property type="entry name" value="PBP2_CrgA_like_5"/>
    <property type="match status" value="1"/>
</dbReference>
<evidence type="ECO:0000259" key="5">
    <source>
        <dbReference type="PROSITE" id="PS50931"/>
    </source>
</evidence>
<dbReference type="SUPFAM" id="SSF53850">
    <property type="entry name" value="Periplasmic binding protein-like II"/>
    <property type="match status" value="1"/>
</dbReference>
<dbReference type="InterPro" id="IPR058163">
    <property type="entry name" value="LysR-type_TF_proteobact-type"/>
</dbReference>
<evidence type="ECO:0000256" key="1">
    <source>
        <dbReference type="ARBA" id="ARBA00009437"/>
    </source>
</evidence>
<evidence type="ECO:0000313" key="7">
    <source>
        <dbReference type="Proteomes" id="UP000197153"/>
    </source>
</evidence>
<accession>A0A248K1I5</accession>
<dbReference type="PANTHER" id="PTHR30537">
    <property type="entry name" value="HTH-TYPE TRANSCRIPTIONAL REGULATOR"/>
    <property type="match status" value="1"/>
</dbReference>
<keyword evidence="2" id="KW-0805">Transcription regulation</keyword>
<sequence>MRRHWCNNRRNLACADEGHCTVTDLTLRELAALAAVAEHRSFRAAAAAIGASPSSLSHRVAAMERQLGVRLFNRTTRSVALTEAGEHFLARVMPATREIADAVETVNRFRDTPAGLLRLNTSEEAAARMLPLILDFMTRYPDMRVDLVAEGRMIDIVASGFDAGFRAADTVPEDMVAIPLGEEEGWAVVATPAYFQTHGLPRVPADLLRHDCIRARLPSGTIYRWEFAPRGGEEIRIDVPGRLTLGSHTLCLNAARAGAGIAYVSLRDVAADLAEGRLARALADWTPPSPGLALYYPRQRLPSAGLKAFIDHAKAWRSAGRGYA</sequence>
<dbReference type="PROSITE" id="PS50931">
    <property type="entry name" value="HTH_LYSR"/>
    <property type="match status" value="1"/>
</dbReference>
<dbReference type="GO" id="GO:0043565">
    <property type="term" value="F:sequence-specific DNA binding"/>
    <property type="evidence" value="ECO:0007669"/>
    <property type="project" value="TreeGrafter"/>
</dbReference>
<keyword evidence="3" id="KW-0238">DNA-binding</keyword>
<dbReference type="SUPFAM" id="SSF46785">
    <property type="entry name" value="Winged helix' DNA-binding domain"/>
    <property type="match status" value="1"/>
</dbReference>
<keyword evidence="4" id="KW-0804">Transcription</keyword>
<dbReference type="PANTHER" id="PTHR30537:SF1">
    <property type="entry name" value="HTH-TYPE TRANSCRIPTIONAL REGULATOR PGRR"/>
    <property type="match status" value="1"/>
</dbReference>
<dbReference type="InterPro" id="IPR005119">
    <property type="entry name" value="LysR_subst-bd"/>
</dbReference>
<dbReference type="FunFam" id="1.10.10.10:FF:000001">
    <property type="entry name" value="LysR family transcriptional regulator"/>
    <property type="match status" value="1"/>
</dbReference>
<keyword evidence="7" id="KW-1185">Reference proteome</keyword>
<name>A0A248K1I5_9PROT</name>
<proteinExistence type="inferred from homology"/>
<protein>
    <submittedName>
        <fullName evidence="6">LysR family transcriptional regulator</fullName>
    </submittedName>
</protein>
<dbReference type="InterPro" id="IPR000847">
    <property type="entry name" value="LysR_HTH_N"/>
</dbReference>
<evidence type="ECO:0000256" key="2">
    <source>
        <dbReference type="ARBA" id="ARBA00023015"/>
    </source>
</evidence>
<feature type="domain" description="HTH lysR-type" evidence="5">
    <location>
        <begin position="25"/>
        <end position="82"/>
    </location>
</feature>